<sequence>MSAIPYTVAALVITATACAASLAAPQAHPKPDALSCALHISSQGRTVTLTAEAQAAVAMRGTYTLTVEHRGRAGRSTLRQADAFDLKAGQRSVLATASFTGRARDLTVDLTLEANGQRKTCSALTL</sequence>
<evidence type="ECO:0000313" key="4">
    <source>
        <dbReference type="EMBL" id="KPP94494.1"/>
    </source>
</evidence>
<dbReference type="NCBIfam" id="NF041112">
    <property type="entry name" value="chap_CsgH_alph"/>
    <property type="match status" value="1"/>
</dbReference>
<keyword evidence="6" id="KW-1185">Reference proteome</keyword>
<proteinExistence type="predicted"/>
<dbReference type="InterPro" id="IPR048632">
    <property type="entry name" value="CsgH-like"/>
</dbReference>
<dbReference type="RefSeq" id="WP_072246852.1">
    <property type="nucleotide sequence ID" value="NZ_FBYC01000004.1"/>
</dbReference>
<dbReference type="Proteomes" id="UP000050413">
    <property type="component" value="Unassembled WGS sequence"/>
</dbReference>
<dbReference type="AlphaFoldDB" id="A0A0P8AJ87"/>
<dbReference type="InterPro" id="IPR047726">
    <property type="entry name" value="CsgH_dom"/>
</dbReference>
<keyword evidence="1" id="KW-0732">Signal</keyword>
<dbReference type="EMBL" id="FBYC01000004">
    <property type="protein sequence ID" value="CUX83123.1"/>
    <property type="molecule type" value="Genomic_DNA"/>
</dbReference>
<feature type="domain" description="CsgH-like" evidence="2">
    <location>
        <begin position="35"/>
        <end position="104"/>
    </location>
</feature>
<name>A0A0P8AJ87_9RHOB</name>
<dbReference type="InterPro" id="IPR053722">
    <property type="entry name" value="Curli_assembly_CsgC/AgfC"/>
</dbReference>
<dbReference type="Proteomes" id="UP000182045">
    <property type="component" value="Unassembled WGS sequence"/>
</dbReference>
<reference evidence="4 5" key="1">
    <citation type="submission" date="2015-09" db="EMBL/GenBank/DDBJ databases">
        <title>Identification and resolution of microdiversity through metagenomic sequencing of parallel consortia.</title>
        <authorList>
            <person name="Nelson W.C."/>
            <person name="Romine M.F."/>
            <person name="Lindemann S.R."/>
        </authorList>
    </citation>
    <scope>NUCLEOTIDE SEQUENCE [LARGE SCALE GENOMIC DNA]</scope>
    <source>
        <strain evidence="4">HL-91</strain>
    </source>
</reference>
<evidence type="ECO:0000256" key="1">
    <source>
        <dbReference type="SAM" id="SignalP"/>
    </source>
</evidence>
<dbReference type="Pfam" id="PF21112">
    <property type="entry name" value="CsgH"/>
    <property type="match status" value="1"/>
</dbReference>
<feature type="signal peptide" evidence="1">
    <location>
        <begin position="1"/>
        <end position="19"/>
    </location>
</feature>
<dbReference type="OrthoDB" id="883947at2"/>
<dbReference type="STRING" id="1666912.Ga0058931_2791"/>
<comment type="caution">
    <text evidence="4">The sequence shown here is derived from an EMBL/GenBank/DDBJ whole genome shotgun (WGS) entry which is preliminary data.</text>
</comment>
<dbReference type="EMBL" id="LJSG01000005">
    <property type="protein sequence ID" value="KPP94494.1"/>
    <property type="molecule type" value="Genomic_DNA"/>
</dbReference>
<gene>
    <name evidence="3" type="ORF">Ga0058931_2791</name>
    <name evidence="4" type="ORF">HLUCCA05_11790</name>
</gene>
<evidence type="ECO:0000259" key="2">
    <source>
        <dbReference type="Pfam" id="PF21112"/>
    </source>
</evidence>
<protein>
    <recommendedName>
        <fullName evidence="2">CsgH-like domain-containing protein</fullName>
    </recommendedName>
</protein>
<dbReference type="Gene3D" id="2.60.40.2420">
    <property type="match status" value="1"/>
</dbReference>
<accession>A0A0P8AJ87</accession>
<evidence type="ECO:0000313" key="3">
    <source>
        <dbReference type="EMBL" id="CUX83123.1"/>
    </source>
</evidence>
<feature type="chain" id="PRO_5010252288" description="CsgH-like domain-containing protein" evidence="1">
    <location>
        <begin position="20"/>
        <end position="126"/>
    </location>
</feature>
<reference evidence="3 6" key="2">
    <citation type="submission" date="2016-01" db="EMBL/GenBank/DDBJ databases">
        <authorList>
            <person name="Varghese N."/>
        </authorList>
    </citation>
    <scope>NUCLEOTIDE SEQUENCE [LARGE SCALE GENOMIC DNA]</scope>
    <source>
        <strain evidence="3 6">HL-91</strain>
    </source>
</reference>
<organism evidence="4 5">
    <name type="scientific">Roseibaca calidilacus</name>
    <dbReference type="NCBI Taxonomy" id="1666912"/>
    <lineage>
        <taxon>Bacteria</taxon>
        <taxon>Pseudomonadati</taxon>
        <taxon>Pseudomonadota</taxon>
        <taxon>Alphaproteobacteria</taxon>
        <taxon>Rhodobacterales</taxon>
        <taxon>Paracoccaceae</taxon>
        <taxon>Roseinatronobacter</taxon>
    </lineage>
</organism>
<evidence type="ECO:0000313" key="6">
    <source>
        <dbReference type="Proteomes" id="UP000182045"/>
    </source>
</evidence>
<evidence type="ECO:0000313" key="5">
    <source>
        <dbReference type="Proteomes" id="UP000050413"/>
    </source>
</evidence>